<dbReference type="KEGG" id="lmu:LBLM1_09470"/>
<name>A0A0D4CLZ0_LIMMU</name>
<keyword evidence="2" id="KW-1185">Reference proteome</keyword>
<protein>
    <submittedName>
        <fullName evidence="1">DNA polymerase III subunit delta</fullName>
    </submittedName>
</protein>
<dbReference type="InterPro" id="IPR027417">
    <property type="entry name" value="P-loop_NTPase"/>
</dbReference>
<dbReference type="Gene3D" id="3.40.50.300">
    <property type="entry name" value="P-loop containing nucleotide triphosphate hydrolases"/>
    <property type="match status" value="1"/>
</dbReference>
<dbReference type="PANTHER" id="PTHR11669">
    <property type="entry name" value="REPLICATION FACTOR C / DNA POLYMERASE III GAMMA-TAU SUBUNIT"/>
    <property type="match status" value="1"/>
</dbReference>
<dbReference type="Proteomes" id="UP000003645">
    <property type="component" value="Chromosome"/>
</dbReference>
<evidence type="ECO:0000313" key="2">
    <source>
        <dbReference type="Proteomes" id="UP000003645"/>
    </source>
</evidence>
<reference evidence="1 2" key="1">
    <citation type="journal article" date="2012" name="J. Bacteriol.">
        <title>Genome sequence of Lactobacillus mucosae LM1, isolated from piglet feces.</title>
        <authorList>
            <person name="Lee J.H."/>
            <person name="Valeriano V.D."/>
            <person name="Shin Y.R."/>
            <person name="Chae J.P."/>
            <person name="Kim G.B."/>
            <person name="Ham J.S."/>
            <person name="Chun J."/>
            <person name="Kang D.K."/>
        </authorList>
    </citation>
    <scope>NUCLEOTIDE SEQUENCE [LARGE SCALE GENOMIC DNA]</scope>
    <source>
        <strain evidence="1 2">LM1</strain>
    </source>
</reference>
<dbReference type="NCBIfam" id="NF005972">
    <property type="entry name" value="PRK08058.1"/>
    <property type="match status" value="1"/>
</dbReference>
<organism evidence="1 2">
    <name type="scientific">Limosilactobacillus mucosae LM1</name>
    <dbReference type="NCBI Taxonomy" id="1130798"/>
    <lineage>
        <taxon>Bacteria</taxon>
        <taxon>Bacillati</taxon>
        <taxon>Bacillota</taxon>
        <taxon>Bacilli</taxon>
        <taxon>Lactobacillales</taxon>
        <taxon>Lactobacillaceae</taxon>
        <taxon>Limosilactobacillus</taxon>
    </lineage>
</organism>
<dbReference type="EMBL" id="CP011013">
    <property type="protein sequence ID" value="AJT51167.1"/>
    <property type="molecule type" value="Genomic_DNA"/>
</dbReference>
<dbReference type="SUPFAM" id="SSF52540">
    <property type="entry name" value="P-loop containing nucleoside triphosphate hydrolases"/>
    <property type="match status" value="1"/>
</dbReference>
<dbReference type="OrthoDB" id="9810148at2"/>
<dbReference type="RefSeq" id="WP_006500468.1">
    <property type="nucleotide sequence ID" value="NZ_CP011013.1"/>
</dbReference>
<dbReference type="STRING" id="1130798.LBLM1_09470"/>
<dbReference type="GO" id="GO:0006261">
    <property type="term" value="P:DNA-templated DNA replication"/>
    <property type="evidence" value="ECO:0007669"/>
    <property type="project" value="TreeGrafter"/>
</dbReference>
<dbReference type="InterPro" id="IPR050238">
    <property type="entry name" value="DNA_Rep/Repair_Clamp_Loader"/>
</dbReference>
<dbReference type="NCBIfam" id="TIGR00678">
    <property type="entry name" value="holB"/>
    <property type="match status" value="1"/>
</dbReference>
<dbReference type="Pfam" id="PF13177">
    <property type="entry name" value="DNA_pol3_delta2"/>
    <property type="match status" value="1"/>
</dbReference>
<accession>A0A0D4CLZ0</accession>
<dbReference type="InterPro" id="IPR004622">
    <property type="entry name" value="DNA_pol_HolB"/>
</dbReference>
<dbReference type="HOGENOM" id="CLU_006229_4_5_9"/>
<dbReference type="PANTHER" id="PTHR11669:SF8">
    <property type="entry name" value="DNA POLYMERASE III SUBUNIT DELTA"/>
    <property type="match status" value="1"/>
</dbReference>
<dbReference type="GO" id="GO:0008408">
    <property type="term" value="F:3'-5' exonuclease activity"/>
    <property type="evidence" value="ECO:0007669"/>
    <property type="project" value="InterPro"/>
</dbReference>
<gene>
    <name evidence="1" type="ORF">LBLM1_09470</name>
</gene>
<dbReference type="AlphaFoldDB" id="A0A0D4CLZ0"/>
<dbReference type="GO" id="GO:0003887">
    <property type="term" value="F:DNA-directed DNA polymerase activity"/>
    <property type="evidence" value="ECO:0007669"/>
    <property type="project" value="InterPro"/>
</dbReference>
<sequence>MANATQSKWQAERLQPAISQRLKKTMVQGELAHAYLFAGPSGSGKKALAQWMALRLFCEQPQAGEPDGTCSECQRILSGNHPDVVTAAPEGRQIKVDTIRRLKAEFTKSGVEGSQKLFIIEDAEKMTTSAANSLLKFIEEPLPGIYILLLTTNKSAVLPTIRSRTQIIELQPLPKKILQEMLDQAEIPVGLQSIALGLTDSTARIKEWMEDDWLNQAVQAVVQWYKECGRADLVAFVTVQTTLLKVAGDREKQGLILDLMALIWRDTLMVANGADEIDDLHFNDQLTMIKEIAQHYRLDQLLKVSELTLETRHLMDQNISFQNTAEQLSLRIINVLQR</sequence>
<evidence type="ECO:0000313" key="1">
    <source>
        <dbReference type="EMBL" id="AJT51167.1"/>
    </source>
</evidence>
<proteinExistence type="predicted"/>